<accession>A0ABP7ZPW6</accession>
<keyword evidence="3" id="KW-0804">Transcription</keyword>
<reference evidence="6" key="1">
    <citation type="journal article" date="2019" name="Int. J. Syst. Evol. Microbiol.">
        <title>The Global Catalogue of Microorganisms (GCM) 10K type strain sequencing project: providing services to taxonomists for standard genome sequencing and annotation.</title>
        <authorList>
            <consortium name="The Broad Institute Genomics Platform"/>
            <consortium name="The Broad Institute Genome Sequencing Center for Infectious Disease"/>
            <person name="Wu L."/>
            <person name="Ma J."/>
        </authorList>
    </citation>
    <scope>NUCLEOTIDE SEQUENCE [LARGE SCALE GENOMIC DNA]</scope>
    <source>
        <strain evidence="6">JCM 17591</strain>
    </source>
</reference>
<dbReference type="InterPro" id="IPR000792">
    <property type="entry name" value="Tscrpt_reg_LuxR_C"/>
</dbReference>
<evidence type="ECO:0000256" key="2">
    <source>
        <dbReference type="ARBA" id="ARBA00023125"/>
    </source>
</evidence>
<dbReference type="SMART" id="SM00421">
    <property type="entry name" value="HTH_LUXR"/>
    <property type="match status" value="1"/>
</dbReference>
<dbReference type="CDD" id="cd06170">
    <property type="entry name" value="LuxR_C_like"/>
    <property type="match status" value="1"/>
</dbReference>
<name>A0ABP7ZPW6_9MICO</name>
<evidence type="ECO:0000256" key="3">
    <source>
        <dbReference type="ARBA" id="ARBA00023163"/>
    </source>
</evidence>
<evidence type="ECO:0000259" key="4">
    <source>
        <dbReference type="PROSITE" id="PS50043"/>
    </source>
</evidence>
<gene>
    <name evidence="5" type="ORF">GCM10022287_01280</name>
</gene>
<dbReference type="Proteomes" id="UP001501079">
    <property type="component" value="Unassembled WGS sequence"/>
</dbReference>
<dbReference type="PANTHER" id="PTHR43214">
    <property type="entry name" value="TWO-COMPONENT RESPONSE REGULATOR"/>
    <property type="match status" value="1"/>
</dbReference>
<dbReference type="Pfam" id="PF00196">
    <property type="entry name" value="GerE"/>
    <property type="match status" value="1"/>
</dbReference>
<keyword evidence="1" id="KW-0805">Transcription regulation</keyword>
<dbReference type="PROSITE" id="PS50043">
    <property type="entry name" value="HTH_LUXR_2"/>
    <property type="match status" value="1"/>
</dbReference>
<dbReference type="PANTHER" id="PTHR43214:SF24">
    <property type="entry name" value="TRANSCRIPTIONAL REGULATORY PROTEIN NARL-RELATED"/>
    <property type="match status" value="1"/>
</dbReference>
<organism evidence="5 6">
    <name type="scientific">Gryllotalpicola koreensis</name>
    <dbReference type="NCBI Taxonomy" id="993086"/>
    <lineage>
        <taxon>Bacteria</taxon>
        <taxon>Bacillati</taxon>
        <taxon>Actinomycetota</taxon>
        <taxon>Actinomycetes</taxon>
        <taxon>Micrococcales</taxon>
        <taxon>Microbacteriaceae</taxon>
        <taxon>Gryllotalpicola</taxon>
    </lineage>
</organism>
<evidence type="ECO:0000256" key="1">
    <source>
        <dbReference type="ARBA" id="ARBA00023015"/>
    </source>
</evidence>
<dbReference type="Gene3D" id="1.10.10.10">
    <property type="entry name" value="Winged helix-like DNA-binding domain superfamily/Winged helix DNA-binding domain"/>
    <property type="match status" value="1"/>
</dbReference>
<dbReference type="EMBL" id="BAABBW010000001">
    <property type="protein sequence ID" value="GAA4167554.1"/>
    <property type="molecule type" value="Genomic_DNA"/>
</dbReference>
<comment type="caution">
    <text evidence="5">The sequence shown here is derived from an EMBL/GenBank/DDBJ whole genome shotgun (WGS) entry which is preliminary data.</text>
</comment>
<dbReference type="InterPro" id="IPR036388">
    <property type="entry name" value="WH-like_DNA-bd_sf"/>
</dbReference>
<evidence type="ECO:0000313" key="5">
    <source>
        <dbReference type="EMBL" id="GAA4167554.1"/>
    </source>
</evidence>
<keyword evidence="2" id="KW-0238">DNA-binding</keyword>
<dbReference type="InterPro" id="IPR016032">
    <property type="entry name" value="Sig_transdc_resp-reg_C-effctor"/>
</dbReference>
<dbReference type="InterPro" id="IPR039420">
    <property type="entry name" value="WalR-like"/>
</dbReference>
<proteinExistence type="predicted"/>
<dbReference type="SUPFAM" id="SSF46894">
    <property type="entry name" value="C-terminal effector domain of the bipartite response regulators"/>
    <property type="match status" value="1"/>
</dbReference>
<keyword evidence="6" id="KW-1185">Reference proteome</keyword>
<feature type="domain" description="HTH luxR-type" evidence="4">
    <location>
        <begin position="390"/>
        <end position="455"/>
    </location>
</feature>
<protein>
    <recommendedName>
        <fullName evidence="4">HTH luxR-type domain-containing protein</fullName>
    </recommendedName>
</protein>
<sequence>MKALPSEVLVNNAGLLVAANYLQHVALGGQPDRFEHDQRLAIIRGSAAGPLREQLILLTGTSAAARTAGNFTEARDAAAEARRRVDAALADPAAAAELEAIRGNLPHLYLQWGRSLELADGAGTVYEYEEAHRIALQTNQPQVARRAVGHLAWHQIISGRSRQAAHWLEQATATGAVNPRYDAVNHLAAALILLEQQDHDGAGRELARMRAFPVGEYWAAAVWVRALHATTAADAVLAENELLEQLERQPPALAGGSNGRLLRAAQLHLGFSGRLGSDTSGTVSAALLDAAAAYQRGDYHEALEESDSPARAGVPPRIRGYALVIAAASALALQRRATAYAYFEQAYAILHHEGLTTPYTGIAAEHLDELARATIGTRIQVKRGPRALPSSAVLGSLTKREREVLALLATPASFAAIAAELFISANTIKSTTQRLYRKLGISSRRAAADIAHRAGLVRPQR</sequence>
<dbReference type="PRINTS" id="PR00038">
    <property type="entry name" value="HTHLUXR"/>
</dbReference>
<evidence type="ECO:0000313" key="6">
    <source>
        <dbReference type="Proteomes" id="UP001501079"/>
    </source>
</evidence>